<evidence type="ECO:0008006" key="5">
    <source>
        <dbReference type="Google" id="ProtNLM"/>
    </source>
</evidence>
<dbReference type="Gene3D" id="3.40.30.10">
    <property type="entry name" value="Glutaredoxin"/>
    <property type="match status" value="1"/>
</dbReference>
<dbReference type="PANTHER" id="PTHR11571">
    <property type="entry name" value="GLUTATHIONE S-TRANSFERASE"/>
    <property type="match status" value="1"/>
</dbReference>
<dbReference type="FunFam" id="1.20.1050.10:FF:000030">
    <property type="entry name" value="Glutathione S-transferase S1"/>
    <property type="match status" value="1"/>
</dbReference>
<dbReference type="InterPro" id="IPR010987">
    <property type="entry name" value="Glutathione-S-Trfase_C-like"/>
</dbReference>
<dbReference type="SFLD" id="SFLDS00019">
    <property type="entry name" value="Glutathione_Transferase_(cytos"/>
    <property type="match status" value="1"/>
</dbReference>
<dbReference type="InterPro" id="IPR040079">
    <property type="entry name" value="Glutathione_S-Trfase"/>
</dbReference>
<dbReference type="SFLD" id="SFLDG01205">
    <property type="entry name" value="AMPS.1"/>
    <property type="match status" value="1"/>
</dbReference>
<dbReference type="CDD" id="cd03192">
    <property type="entry name" value="GST_C_Sigma_like"/>
    <property type="match status" value="1"/>
</dbReference>
<dbReference type="SFLD" id="SFLDG00363">
    <property type="entry name" value="AMPS_(cytGST):_Alpha-__Mu-__Pi"/>
    <property type="match status" value="1"/>
</dbReference>
<dbReference type="InterPro" id="IPR050213">
    <property type="entry name" value="GST_superfamily"/>
</dbReference>
<dbReference type="PANTHER" id="PTHR11571:SF150">
    <property type="entry name" value="GLUTATHIONE S-TRANSFERASE"/>
    <property type="match status" value="1"/>
</dbReference>
<keyword evidence="4" id="KW-1185">Reference proteome</keyword>
<sequence length="205" mass="23132">MADLKFVYFNLQARGEPVRLILAAAGQKYKDVRLSFLDWPKEMSKAPYGQLPYAVYNGKPYGQTVALANFFARKFGLYGKTDVQNLRVDEAVALSGDFINIIYNAKSAKDDLKKEELNTKLFEVDAPKFLGYFQTMLKENGDTGYLVGDSLTQADLFLYNVLDALIFEKSDAASIFPPEIAKLREQVENLPGLKEYIASRPKVKF</sequence>
<name>A0A2T7NVT1_POMCA</name>
<dbReference type="InterPro" id="IPR036249">
    <property type="entry name" value="Thioredoxin-like_sf"/>
</dbReference>
<dbReference type="PROSITE" id="PS50405">
    <property type="entry name" value="GST_CTER"/>
    <property type="match status" value="1"/>
</dbReference>
<dbReference type="OMA" id="IYNHTIS"/>
<dbReference type="InterPro" id="IPR036282">
    <property type="entry name" value="Glutathione-S-Trfase_C_sf"/>
</dbReference>
<organism evidence="3 4">
    <name type="scientific">Pomacea canaliculata</name>
    <name type="common">Golden apple snail</name>
    <dbReference type="NCBI Taxonomy" id="400727"/>
    <lineage>
        <taxon>Eukaryota</taxon>
        <taxon>Metazoa</taxon>
        <taxon>Spiralia</taxon>
        <taxon>Lophotrochozoa</taxon>
        <taxon>Mollusca</taxon>
        <taxon>Gastropoda</taxon>
        <taxon>Caenogastropoda</taxon>
        <taxon>Architaenioglossa</taxon>
        <taxon>Ampullarioidea</taxon>
        <taxon>Ampullariidae</taxon>
        <taxon>Pomacea</taxon>
    </lineage>
</organism>
<proteinExistence type="predicted"/>
<dbReference type="STRING" id="400727.A0A2T7NVT1"/>
<dbReference type="PROSITE" id="PS50404">
    <property type="entry name" value="GST_NTER"/>
    <property type="match status" value="1"/>
</dbReference>
<accession>A0A2T7NVT1</accession>
<dbReference type="EMBL" id="PZQS01000009">
    <property type="protein sequence ID" value="PVD25264.1"/>
    <property type="molecule type" value="Genomic_DNA"/>
</dbReference>
<dbReference type="SUPFAM" id="SSF47616">
    <property type="entry name" value="GST C-terminal domain-like"/>
    <property type="match status" value="1"/>
</dbReference>
<evidence type="ECO:0000259" key="1">
    <source>
        <dbReference type="PROSITE" id="PS50404"/>
    </source>
</evidence>
<dbReference type="GO" id="GO:0006749">
    <property type="term" value="P:glutathione metabolic process"/>
    <property type="evidence" value="ECO:0007669"/>
    <property type="project" value="TreeGrafter"/>
</dbReference>
<feature type="domain" description="GST N-terminal" evidence="1">
    <location>
        <begin position="2"/>
        <end position="79"/>
    </location>
</feature>
<dbReference type="Proteomes" id="UP000245119">
    <property type="component" value="Linkage Group LG9"/>
</dbReference>
<comment type="caution">
    <text evidence="3">The sequence shown here is derived from an EMBL/GenBank/DDBJ whole genome shotgun (WGS) entry which is preliminary data.</text>
</comment>
<reference evidence="3 4" key="1">
    <citation type="submission" date="2018-04" db="EMBL/GenBank/DDBJ databases">
        <title>The genome of golden apple snail Pomacea canaliculata provides insight into stress tolerance and invasive adaptation.</title>
        <authorList>
            <person name="Liu C."/>
            <person name="Liu B."/>
            <person name="Ren Y."/>
            <person name="Zhang Y."/>
            <person name="Wang H."/>
            <person name="Li S."/>
            <person name="Jiang F."/>
            <person name="Yin L."/>
            <person name="Zhang G."/>
            <person name="Qian W."/>
            <person name="Fan W."/>
        </authorList>
    </citation>
    <scope>NUCLEOTIDE SEQUENCE [LARGE SCALE GENOMIC DNA]</scope>
    <source>
        <strain evidence="3">SZHN2017</strain>
        <tissue evidence="3">Muscle</tissue>
    </source>
</reference>
<dbReference type="CDD" id="cd03039">
    <property type="entry name" value="GST_N_Sigma_like"/>
    <property type="match status" value="1"/>
</dbReference>
<protein>
    <recommendedName>
        <fullName evidence="5">Glutathione transferase</fullName>
    </recommendedName>
</protein>
<dbReference type="Gene3D" id="1.20.1050.10">
    <property type="match status" value="1"/>
</dbReference>
<dbReference type="OrthoDB" id="414243at2759"/>
<dbReference type="InterPro" id="IPR004046">
    <property type="entry name" value="GST_C"/>
</dbReference>
<dbReference type="AlphaFoldDB" id="A0A2T7NVT1"/>
<evidence type="ECO:0000259" key="2">
    <source>
        <dbReference type="PROSITE" id="PS50405"/>
    </source>
</evidence>
<evidence type="ECO:0000313" key="3">
    <source>
        <dbReference type="EMBL" id="PVD25264.1"/>
    </source>
</evidence>
<dbReference type="Pfam" id="PF14497">
    <property type="entry name" value="GST_C_3"/>
    <property type="match status" value="1"/>
</dbReference>
<gene>
    <name evidence="3" type="ORF">C0Q70_15762</name>
</gene>
<feature type="domain" description="GST C-terminal" evidence="2">
    <location>
        <begin position="81"/>
        <end position="205"/>
    </location>
</feature>
<dbReference type="SUPFAM" id="SSF52833">
    <property type="entry name" value="Thioredoxin-like"/>
    <property type="match status" value="1"/>
</dbReference>
<evidence type="ECO:0000313" key="4">
    <source>
        <dbReference type="Proteomes" id="UP000245119"/>
    </source>
</evidence>
<dbReference type="GO" id="GO:0004364">
    <property type="term" value="F:glutathione transferase activity"/>
    <property type="evidence" value="ECO:0007669"/>
    <property type="project" value="TreeGrafter"/>
</dbReference>
<dbReference type="InterPro" id="IPR004045">
    <property type="entry name" value="Glutathione_S-Trfase_N"/>
</dbReference>